<proteinExistence type="predicted"/>
<gene>
    <name evidence="3" type="ORF">DCF82_23290</name>
</gene>
<dbReference type="PRINTS" id="PR00684">
    <property type="entry name" value="T4LYSOZYME"/>
</dbReference>
<dbReference type="PANTHER" id="PTHR37406:SF1">
    <property type="entry name" value="T4-TYPE LYSOZYME 1-RELATED"/>
    <property type="match status" value="1"/>
</dbReference>
<comment type="caution">
    <text evidence="3">The sequence shown here is derived from an EMBL/GenBank/DDBJ whole genome shotgun (WGS) entry which is preliminary data.</text>
</comment>
<dbReference type="EMBL" id="DLYI01000313">
    <property type="protein sequence ID" value="HAC30702.1"/>
    <property type="molecule type" value="Genomic_DNA"/>
</dbReference>
<dbReference type="InterPro" id="IPR052619">
    <property type="entry name" value="Phage_lysozyme-like"/>
</dbReference>
<organism evidence="3 4">
    <name type="scientific">Marinobacter nauticus</name>
    <name type="common">Marinobacter hydrocarbonoclasticus</name>
    <name type="synonym">Marinobacter aquaeolei</name>
    <dbReference type="NCBI Taxonomy" id="2743"/>
    <lineage>
        <taxon>Bacteria</taxon>
        <taxon>Pseudomonadati</taxon>
        <taxon>Pseudomonadota</taxon>
        <taxon>Gammaproteobacteria</taxon>
        <taxon>Pseudomonadales</taxon>
        <taxon>Marinobacteraceae</taxon>
        <taxon>Marinobacter</taxon>
    </lineage>
</organism>
<reference evidence="3 4" key="1">
    <citation type="journal article" date="2018" name="Nat. Biotechnol.">
        <title>A standardized bacterial taxonomy based on genome phylogeny substantially revises the tree of life.</title>
        <authorList>
            <person name="Parks D.H."/>
            <person name="Chuvochina M."/>
            <person name="Waite D.W."/>
            <person name="Rinke C."/>
            <person name="Skarshewski A."/>
            <person name="Chaumeil P.A."/>
            <person name="Hugenholtz P."/>
        </authorList>
    </citation>
    <scope>NUCLEOTIDE SEQUENCE [LARGE SCALE GENOMIC DNA]</scope>
    <source>
        <strain evidence="3">UBA9049</strain>
    </source>
</reference>
<dbReference type="GO" id="GO:0016998">
    <property type="term" value="P:cell wall macromolecule catabolic process"/>
    <property type="evidence" value="ECO:0007669"/>
    <property type="project" value="InterPro"/>
</dbReference>
<accession>A0A3B8WRY8</accession>
<sequence>MLDNDIDEVEKHLETVDEYNGLDPIRQTVLANMAFNLGFRGLMGFKKMWKAIARKDYTEAARQMLDSRWAHQVGYRAQELAQIMRTGVAGE</sequence>
<dbReference type="Gene3D" id="1.10.530.40">
    <property type="match status" value="1"/>
</dbReference>
<keyword evidence="1" id="KW-0929">Antimicrobial</keyword>
<dbReference type="InterPro" id="IPR023347">
    <property type="entry name" value="Lysozyme_dom_sf"/>
</dbReference>
<protein>
    <submittedName>
        <fullName evidence="3">Lysozyme</fullName>
    </submittedName>
</protein>
<feature type="non-terminal residue" evidence="3">
    <location>
        <position position="1"/>
    </location>
</feature>
<dbReference type="PANTHER" id="PTHR37406">
    <property type="entry name" value="T4-TYPE LYSOZYME 1-RELATED"/>
    <property type="match status" value="1"/>
</dbReference>
<name>A0A3B8WRY8_MARNT</name>
<dbReference type="InterPro" id="IPR001165">
    <property type="entry name" value="T4-type_lysozyme"/>
</dbReference>
<dbReference type="SUPFAM" id="SSF53955">
    <property type="entry name" value="Lysozyme-like"/>
    <property type="match status" value="1"/>
</dbReference>
<evidence type="ECO:0000256" key="2">
    <source>
        <dbReference type="ARBA" id="ARBA00022638"/>
    </source>
</evidence>
<evidence type="ECO:0000256" key="1">
    <source>
        <dbReference type="ARBA" id="ARBA00022529"/>
    </source>
</evidence>
<dbReference type="GO" id="GO:0031640">
    <property type="term" value="P:killing of cells of another organism"/>
    <property type="evidence" value="ECO:0007669"/>
    <property type="project" value="UniProtKB-KW"/>
</dbReference>
<dbReference type="AlphaFoldDB" id="A0A3B8WRY8"/>
<evidence type="ECO:0000313" key="4">
    <source>
        <dbReference type="Proteomes" id="UP000261325"/>
    </source>
</evidence>
<evidence type="ECO:0000313" key="3">
    <source>
        <dbReference type="EMBL" id="HAC30702.1"/>
    </source>
</evidence>
<dbReference type="Proteomes" id="UP000261325">
    <property type="component" value="Unassembled WGS sequence"/>
</dbReference>
<dbReference type="GO" id="GO:0042742">
    <property type="term" value="P:defense response to bacterium"/>
    <property type="evidence" value="ECO:0007669"/>
    <property type="project" value="UniProtKB-KW"/>
</dbReference>
<dbReference type="GO" id="GO:0003796">
    <property type="term" value="F:lysozyme activity"/>
    <property type="evidence" value="ECO:0007669"/>
    <property type="project" value="InterPro"/>
</dbReference>
<dbReference type="InterPro" id="IPR023346">
    <property type="entry name" value="Lysozyme-like_dom_sf"/>
</dbReference>
<keyword evidence="2" id="KW-0081">Bacteriolytic enzyme</keyword>